<proteinExistence type="predicted"/>
<comment type="caution">
    <text evidence="1">The sequence shown here is derived from an EMBL/GenBank/DDBJ whole genome shotgun (WGS) entry which is preliminary data.</text>
</comment>
<dbReference type="EMBL" id="JAMYWD010000007">
    <property type="protein sequence ID" value="KAJ4966474.1"/>
    <property type="molecule type" value="Genomic_DNA"/>
</dbReference>
<evidence type="ECO:0000313" key="2">
    <source>
        <dbReference type="Proteomes" id="UP001141806"/>
    </source>
</evidence>
<name>A0A9Q0K9R3_9MAGN</name>
<reference evidence="1" key="1">
    <citation type="journal article" date="2023" name="Plant J.">
        <title>The genome of the king protea, Protea cynaroides.</title>
        <authorList>
            <person name="Chang J."/>
            <person name="Duong T.A."/>
            <person name="Schoeman C."/>
            <person name="Ma X."/>
            <person name="Roodt D."/>
            <person name="Barker N."/>
            <person name="Li Z."/>
            <person name="Van de Peer Y."/>
            <person name="Mizrachi E."/>
        </authorList>
    </citation>
    <scope>NUCLEOTIDE SEQUENCE</scope>
    <source>
        <tissue evidence="1">Young leaves</tissue>
    </source>
</reference>
<sequence length="110" mass="13026">MLPHLRFLIFGGNELGFLEKRFPLEYAIQSTMREKEVVRLKESWFDCESLLPARVIPRTRTPWQSLRRSRFQMERGGNQPIHLGIELESDWNAPRSLHLPIHSEIFPQSQ</sequence>
<evidence type="ECO:0000313" key="1">
    <source>
        <dbReference type="EMBL" id="KAJ4966474.1"/>
    </source>
</evidence>
<dbReference type="AlphaFoldDB" id="A0A9Q0K9R3"/>
<protein>
    <submittedName>
        <fullName evidence="1">Uncharacterized protein</fullName>
    </submittedName>
</protein>
<keyword evidence="2" id="KW-1185">Reference proteome</keyword>
<organism evidence="1 2">
    <name type="scientific">Protea cynaroides</name>
    <dbReference type="NCBI Taxonomy" id="273540"/>
    <lineage>
        <taxon>Eukaryota</taxon>
        <taxon>Viridiplantae</taxon>
        <taxon>Streptophyta</taxon>
        <taxon>Embryophyta</taxon>
        <taxon>Tracheophyta</taxon>
        <taxon>Spermatophyta</taxon>
        <taxon>Magnoliopsida</taxon>
        <taxon>Proteales</taxon>
        <taxon>Proteaceae</taxon>
        <taxon>Protea</taxon>
    </lineage>
</organism>
<accession>A0A9Q0K9R3</accession>
<dbReference type="Proteomes" id="UP001141806">
    <property type="component" value="Unassembled WGS sequence"/>
</dbReference>
<gene>
    <name evidence="1" type="ORF">NE237_018323</name>
</gene>